<evidence type="ECO:0000256" key="1">
    <source>
        <dbReference type="ARBA" id="ARBA00023015"/>
    </source>
</evidence>
<comment type="caution">
    <text evidence="5">The sequence shown here is derived from an EMBL/GenBank/DDBJ whole genome shotgun (WGS) entry which is preliminary data.</text>
</comment>
<dbReference type="SUPFAM" id="SSF46689">
    <property type="entry name" value="Homeodomain-like"/>
    <property type="match status" value="2"/>
</dbReference>
<keyword evidence="1" id="KW-0805">Transcription regulation</keyword>
<keyword evidence="2" id="KW-0238">DNA-binding</keyword>
<dbReference type="Gene3D" id="3.40.50.880">
    <property type="match status" value="1"/>
</dbReference>
<keyword evidence="3" id="KW-0804">Transcription</keyword>
<dbReference type="RefSeq" id="WP_135482164.1">
    <property type="nucleotide sequence ID" value="NZ_SRMF01000001.1"/>
</dbReference>
<name>A0A4Z0WDW5_9GAMM</name>
<dbReference type="SUPFAM" id="SSF52317">
    <property type="entry name" value="Class I glutamine amidotransferase-like"/>
    <property type="match status" value="1"/>
</dbReference>
<evidence type="ECO:0000259" key="4">
    <source>
        <dbReference type="PROSITE" id="PS01124"/>
    </source>
</evidence>
<dbReference type="InterPro" id="IPR020449">
    <property type="entry name" value="Tscrpt_reg_AraC-type_HTH"/>
</dbReference>
<evidence type="ECO:0000256" key="2">
    <source>
        <dbReference type="ARBA" id="ARBA00023125"/>
    </source>
</evidence>
<dbReference type="PANTHER" id="PTHR43280">
    <property type="entry name" value="ARAC-FAMILY TRANSCRIPTIONAL REGULATOR"/>
    <property type="match status" value="1"/>
</dbReference>
<dbReference type="AlphaFoldDB" id="A0A4Z0WDW5"/>
<accession>A0A4Z0WDW5</accession>
<dbReference type="InterPro" id="IPR029062">
    <property type="entry name" value="Class_I_gatase-like"/>
</dbReference>
<dbReference type="InterPro" id="IPR009057">
    <property type="entry name" value="Homeodomain-like_sf"/>
</dbReference>
<dbReference type="Gene3D" id="1.10.10.60">
    <property type="entry name" value="Homeodomain-like"/>
    <property type="match status" value="2"/>
</dbReference>
<evidence type="ECO:0000313" key="6">
    <source>
        <dbReference type="Proteomes" id="UP000297475"/>
    </source>
</evidence>
<organism evidence="5 6">
    <name type="scientific">Natronospirillum operosum</name>
    <dbReference type="NCBI Taxonomy" id="2759953"/>
    <lineage>
        <taxon>Bacteria</taxon>
        <taxon>Pseudomonadati</taxon>
        <taxon>Pseudomonadota</taxon>
        <taxon>Gammaproteobacteria</taxon>
        <taxon>Oceanospirillales</taxon>
        <taxon>Natronospirillaceae</taxon>
        <taxon>Natronospirillum</taxon>
    </lineage>
</organism>
<sequence length="333" mass="37795">MIIGFVTLPRTLATGITLPCEMLQAASQLARARHRSGPTPVFRVLTQDGLGEQVAGGLHLRAQGRWTDLKVCDHIVVPPLWGNPLPMLNRYPDLIAELAQAVRQGIPVVATGTGVCLLAESGILDQRVATTHWYYFSRFAQRYPDVLLRPRQSITWDRDIYCAGSVNALTDLVLYFIRTWYDEDIMGVIERHFSHEVSRTLSQPYYRLGGLQHDDEDIVAAQAWLLERLDQPFSLTELSRVVGLTPRTLSRRFVQATGESPKQYWLQLRLLRAEEMLRETNLSIQEISSLLGFSDPSYFIRLFRQRAGITPNDYRRVTRAKQFSVHSRSGAGS</sequence>
<evidence type="ECO:0000313" key="5">
    <source>
        <dbReference type="EMBL" id="TGG96024.1"/>
    </source>
</evidence>
<dbReference type="Proteomes" id="UP000297475">
    <property type="component" value="Unassembled WGS sequence"/>
</dbReference>
<dbReference type="PRINTS" id="PR00032">
    <property type="entry name" value="HTHARAC"/>
</dbReference>
<evidence type="ECO:0000256" key="3">
    <source>
        <dbReference type="ARBA" id="ARBA00023163"/>
    </source>
</evidence>
<dbReference type="GO" id="GO:0003700">
    <property type="term" value="F:DNA-binding transcription factor activity"/>
    <property type="evidence" value="ECO:0007669"/>
    <property type="project" value="InterPro"/>
</dbReference>
<dbReference type="PROSITE" id="PS00041">
    <property type="entry name" value="HTH_ARAC_FAMILY_1"/>
    <property type="match status" value="1"/>
</dbReference>
<dbReference type="InterPro" id="IPR018062">
    <property type="entry name" value="HTH_AraC-typ_CS"/>
</dbReference>
<dbReference type="OrthoDB" id="6057514at2"/>
<dbReference type="Pfam" id="PF12833">
    <property type="entry name" value="HTH_18"/>
    <property type="match status" value="1"/>
</dbReference>
<dbReference type="InterPro" id="IPR018060">
    <property type="entry name" value="HTH_AraC"/>
</dbReference>
<dbReference type="GO" id="GO:0043565">
    <property type="term" value="F:sequence-specific DNA binding"/>
    <property type="evidence" value="ECO:0007669"/>
    <property type="project" value="InterPro"/>
</dbReference>
<proteinExistence type="predicted"/>
<reference evidence="5 6" key="1">
    <citation type="submission" date="2019-04" db="EMBL/GenBank/DDBJ databases">
        <title>Natronospirillum operosus gen. nov., sp. nov., a haloalkaliphilic satellite isolated from decaying biomass of laboratory culture of cyanobacterium Geitlerinema sp. and proposal of Natronospirillaceae fam. nov. and Saccharospirillaceae fam. nov.</title>
        <authorList>
            <person name="Kevbrin V."/>
            <person name="Boltyanskaya Y."/>
            <person name="Koziaeva V."/>
            <person name="Grouzdev D.S."/>
            <person name="Park M."/>
            <person name="Cho J."/>
        </authorList>
    </citation>
    <scope>NUCLEOTIDE SEQUENCE [LARGE SCALE GENOMIC DNA]</scope>
    <source>
        <strain evidence="5 6">G-116</strain>
    </source>
</reference>
<dbReference type="EMBL" id="SRMF01000001">
    <property type="protein sequence ID" value="TGG96024.1"/>
    <property type="molecule type" value="Genomic_DNA"/>
</dbReference>
<keyword evidence="6" id="KW-1185">Reference proteome</keyword>
<protein>
    <submittedName>
        <fullName evidence="5">Helix-turn-helix domain-containing protein</fullName>
    </submittedName>
</protein>
<gene>
    <name evidence="5" type="ORF">E4656_06420</name>
</gene>
<dbReference type="SMART" id="SM00342">
    <property type="entry name" value="HTH_ARAC"/>
    <property type="match status" value="1"/>
</dbReference>
<dbReference type="PROSITE" id="PS01124">
    <property type="entry name" value="HTH_ARAC_FAMILY_2"/>
    <property type="match status" value="1"/>
</dbReference>
<feature type="domain" description="HTH araC/xylS-type" evidence="4">
    <location>
        <begin position="219"/>
        <end position="317"/>
    </location>
</feature>
<dbReference type="PANTHER" id="PTHR43280:SF2">
    <property type="entry name" value="HTH-TYPE TRANSCRIPTIONAL REGULATOR EXSA"/>
    <property type="match status" value="1"/>
</dbReference>